<dbReference type="EMBL" id="AJIL01007970">
    <property type="protein sequence ID" value="KNE86812.1"/>
    <property type="molecule type" value="Genomic_DNA"/>
</dbReference>
<protein>
    <submittedName>
        <fullName evidence="1">Uncharacterized protein</fullName>
    </submittedName>
</protein>
<organism evidence="1 2">
    <name type="scientific">Puccinia striiformis f. sp. tritici PST-78</name>
    <dbReference type="NCBI Taxonomy" id="1165861"/>
    <lineage>
        <taxon>Eukaryota</taxon>
        <taxon>Fungi</taxon>
        <taxon>Dikarya</taxon>
        <taxon>Basidiomycota</taxon>
        <taxon>Pucciniomycotina</taxon>
        <taxon>Pucciniomycetes</taxon>
        <taxon>Pucciniales</taxon>
        <taxon>Pucciniaceae</taxon>
        <taxon>Puccinia</taxon>
    </lineage>
</organism>
<gene>
    <name evidence="1" type="ORF">PSTG_19821</name>
</gene>
<sequence>MTHGIAVQIRRKFGNLAQLRRLQKKVTEVASLEITDRNIFYLITKEKFWQKPTCEDIY</sequence>
<dbReference type="InterPro" id="IPR043472">
    <property type="entry name" value="Macro_dom-like"/>
</dbReference>
<evidence type="ECO:0000313" key="1">
    <source>
        <dbReference type="EMBL" id="KNE86812.1"/>
    </source>
</evidence>
<comment type="caution">
    <text evidence="1">The sequence shown here is derived from an EMBL/GenBank/DDBJ whole genome shotgun (WGS) entry which is preliminary data.</text>
</comment>
<proteinExistence type="predicted"/>
<dbReference type="AlphaFoldDB" id="A0A0L0UI89"/>
<accession>A0A0L0UI89</accession>
<dbReference type="Gene3D" id="3.40.220.10">
    <property type="entry name" value="Leucine Aminopeptidase, subunit E, domain 1"/>
    <property type="match status" value="1"/>
</dbReference>
<keyword evidence="2" id="KW-1185">Reference proteome</keyword>
<name>A0A0L0UI89_9BASI</name>
<evidence type="ECO:0000313" key="2">
    <source>
        <dbReference type="Proteomes" id="UP000054564"/>
    </source>
</evidence>
<dbReference type="Proteomes" id="UP000054564">
    <property type="component" value="Unassembled WGS sequence"/>
</dbReference>
<reference evidence="2" key="1">
    <citation type="submission" date="2014-03" db="EMBL/GenBank/DDBJ databases">
        <title>The Genome Sequence of Puccinia striiformis f. sp. tritici PST-78.</title>
        <authorList>
            <consortium name="The Broad Institute Genome Sequencing Platform"/>
            <person name="Cuomo C."/>
            <person name="Hulbert S."/>
            <person name="Chen X."/>
            <person name="Walker B."/>
            <person name="Young S.K."/>
            <person name="Zeng Q."/>
            <person name="Gargeya S."/>
            <person name="Fitzgerald M."/>
            <person name="Haas B."/>
            <person name="Abouelleil A."/>
            <person name="Alvarado L."/>
            <person name="Arachchi H.M."/>
            <person name="Berlin A.M."/>
            <person name="Chapman S.B."/>
            <person name="Goldberg J."/>
            <person name="Griggs A."/>
            <person name="Gujja S."/>
            <person name="Hansen M."/>
            <person name="Howarth C."/>
            <person name="Imamovic A."/>
            <person name="Larimer J."/>
            <person name="McCowan C."/>
            <person name="Montmayeur A."/>
            <person name="Murphy C."/>
            <person name="Neiman D."/>
            <person name="Pearson M."/>
            <person name="Priest M."/>
            <person name="Roberts A."/>
            <person name="Saif S."/>
            <person name="Shea T."/>
            <person name="Sisk P."/>
            <person name="Sykes S."/>
            <person name="Wortman J."/>
            <person name="Nusbaum C."/>
            <person name="Birren B."/>
        </authorList>
    </citation>
    <scope>NUCLEOTIDE SEQUENCE [LARGE SCALE GENOMIC DNA]</scope>
    <source>
        <strain evidence="2">race PST-78</strain>
    </source>
</reference>